<dbReference type="InParanoid" id="A0A3A9JKV8"/>
<comment type="caution">
    <text evidence="6">The sequence shown here is derived from an EMBL/GenBank/DDBJ whole genome shotgun (WGS) entry which is preliminary data.</text>
</comment>
<gene>
    <name evidence="6" type="ORF">D6Z83_26315</name>
    <name evidence="7" type="ORF">EBE87_28010</name>
</gene>
<dbReference type="EMBL" id="RFLX01000117">
    <property type="protein sequence ID" value="RMI14493.1"/>
    <property type="molecule type" value="Genomic_DNA"/>
</dbReference>
<evidence type="ECO:0000256" key="4">
    <source>
        <dbReference type="ARBA" id="ARBA00023136"/>
    </source>
</evidence>
<evidence type="ECO:0000256" key="3">
    <source>
        <dbReference type="ARBA" id="ARBA00022729"/>
    </source>
</evidence>
<evidence type="ECO:0000313" key="7">
    <source>
        <dbReference type="EMBL" id="RMI14493.1"/>
    </source>
</evidence>
<dbReference type="Proteomes" id="UP000278036">
    <property type="component" value="Unassembled WGS sequence"/>
</dbReference>
<dbReference type="PANTHER" id="PTHR38776:SF1">
    <property type="entry name" value="MLTA-INTERACTING PROTEIN-RELATED"/>
    <property type="match status" value="1"/>
</dbReference>
<dbReference type="FunCoup" id="A0A3A9JKV8">
    <property type="interactions" value="100"/>
</dbReference>
<evidence type="ECO:0000313" key="6">
    <source>
        <dbReference type="EMBL" id="RKK01188.1"/>
    </source>
</evidence>
<dbReference type="GO" id="GO:0009279">
    <property type="term" value="C:cell outer membrane"/>
    <property type="evidence" value="ECO:0007669"/>
    <property type="project" value="UniProtKB-SubCell"/>
</dbReference>
<evidence type="ECO:0000256" key="2">
    <source>
        <dbReference type="ARBA" id="ARBA00005722"/>
    </source>
</evidence>
<keyword evidence="4" id="KW-0472">Membrane</keyword>
<keyword evidence="5" id="KW-0998">Cell outer membrane</keyword>
<proteinExistence type="inferred from homology"/>
<accession>A0A3A9JKV8</accession>
<reference evidence="6 9" key="1">
    <citation type="submission" date="2018-09" db="EMBL/GenBank/DDBJ databases">
        <title>Roseomonas sp. nov., isolated from feces of Tibetan antelopes in the Qinghai-Tibet plateau, China.</title>
        <authorList>
            <person name="Tian Z."/>
        </authorList>
    </citation>
    <scope>NUCLEOTIDE SEQUENCE [LARGE SCALE GENOMIC DNA]</scope>
    <source>
        <strain evidence="7 8">Z23</strain>
        <strain evidence="6 9">Z24</strain>
    </source>
</reference>
<keyword evidence="3" id="KW-0732">Signal</keyword>
<dbReference type="Proteomes" id="UP000274097">
    <property type="component" value="Unassembled WGS sequence"/>
</dbReference>
<name>A0A3A9JKV8_9PROT</name>
<dbReference type="AlphaFoldDB" id="A0A3A9JKV8"/>
<sequence length="289" mass="30378">MRCLGSLRQTGASPAVLFSIRAPLAVRLAWPLLAAPLLVAAPALAQQNPDSDPVTGWSGFLGIGPALVPEYAGADSSTIAPFVLGDLNYGPYFLQLRGLTLRANTVPSRRIVAGPLVRLGSGRDNDVDSDRVARLDEIDATVEAGGFVGIRFGGDDRGQGQVELSLTATGSRNGVLGTAGISYAALRGRSFFVNVDAEVNVANGEYTRTYFGVTQPEALRSGLPAYRPKGGLRDAGLGLTAGYQFNQHWGLTGRLSYSYLVGDAADSPIVDLEGSKSQLMGGIALSYRF</sequence>
<evidence type="ECO:0000256" key="5">
    <source>
        <dbReference type="ARBA" id="ARBA00023237"/>
    </source>
</evidence>
<protein>
    <submittedName>
        <fullName evidence="6">MipA/OmpV family protein</fullName>
    </submittedName>
</protein>
<dbReference type="Pfam" id="PF06629">
    <property type="entry name" value="MipA"/>
    <property type="match status" value="1"/>
</dbReference>
<keyword evidence="8" id="KW-1185">Reference proteome</keyword>
<evidence type="ECO:0000313" key="9">
    <source>
        <dbReference type="Proteomes" id="UP000278036"/>
    </source>
</evidence>
<evidence type="ECO:0000256" key="1">
    <source>
        <dbReference type="ARBA" id="ARBA00004442"/>
    </source>
</evidence>
<organism evidence="6 9">
    <name type="scientific">Teichococcus wenyumeiae</name>
    <dbReference type="NCBI Taxonomy" id="2478470"/>
    <lineage>
        <taxon>Bacteria</taxon>
        <taxon>Pseudomonadati</taxon>
        <taxon>Pseudomonadota</taxon>
        <taxon>Alphaproteobacteria</taxon>
        <taxon>Acetobacterales</taxon>
        <taxon>Roseomonadaceae</taxon>
        <taxon>Roseomonas</taxon>
    </lineage>
</organism>
<evidence type="ECO:0000313" key="8">
    <source>
        <dbReference type="Proteomes" id="UP000274097"/>
    </source>
</evidence>
<dbReference type="InterPro" id="IPR010583">
    <property type="entry name" value="MipA"/>
</dbReference>
<comment type="subcellular location">
    <subcellularLocation>
        <location evidence="1">Cell outer membrane</location>
    </subcellularLocation>
</comment>
<dbReference type="PANTHER" id="PTHR38776">
    <property type="entry name" value="MLTA-INTERACTING PROTEIN-RELATED"/>
    <property type="match status" value="1"/>
</dbReference>
<comment type="similarity">
    <text evidence="2">Belongs to the MipA/OmpV family.</text>
</comment>
<dbReference type="EMBL" id="RAQU01000324">
    <property type="protein sequence ID" value="RKK01188.1"/>
    <property type="molecule type" value="Genomic_DNA"/>
</dbReference>